<dbReference type="AlphaFoldDB" id="A0A3B1B902"/>
<keyword evidence="3" id="KW-0819">tRNA processing</keyword>
<protein>
    <submittedName>
        <fullName evidence="5">tRNA threonylcarbamoyladenosine biosynthesis protein TsaB</fullName>
    </submittedName>
</protein>
<keyword evidence="2" id="KW-0963">Cytoplasm</keyword>
<dbReference type="InterPro" id="IPR043129">
    <property type="entry name" value="ATPase_NBD"/>
</dbReference>
<evidence type="ECO:0000259" key="4">
    <source>
        <dbReference type="Pfam" id="PF00814"/>
    </source>
</evidence>
<name>A0A3B1B902_9ZZZZ</name>
<gene>
    <name evidence="5" type="ORF">MNBD_GAMMA24-1023</name>
</gene>
<dbReference type="FunFam" id="3.30.420.40:FF:000097">
    <property type="entry name" value="tRNA threonylcarbamoyladenosine biosynthesis protein TsaB"/>
    <property type="match status" value="1"/>
</dbReference>
<proteinExistence type="predicted"/>
<comment type="subcellular location">
    <subcellularLocation>
        <location evidence="1">Cytoplasm</location>
    </subcellularLocation>
</comment>
<dbReference type="EMBL" id="UOFZ01000052">
    <property type="protein sequence ID" value="VAX12582.1"/>
    <property type="molecule type" value="Genomic_DNA"/>
</dbReference>
<dbReference type="GO" id="GO:0005829">
    <property type="term" value="C:cytosol"/>
    <property type="evidence" value="ECO:0007669"/>
    <property type="project" value="TreeGrafter"/>
</dbReference>
<sequence length="229" mass="24948">MKLLAIDTVTEACSVALMHDDDIRESYEVTPRGHSQRVLPMVEQLLSQAELKPAQLDALVMDRGPGSFTGVRIGVSVVQGLAFALDLPVISISSLAALAQAAYRQQGSEQVLAVIDARMGEVYWGYYRLDQGRMCLQAEEAVSPVAMIKQQPGEWLAVGSGCQTYPDELSTLTGIHCLAYSGSVDDDCYPRASALLELARFDWADKKLLSAELAQPVYLRDKVAKKPGE</sequence>
<dbReference type="CDD" id="cd24032">
    <property type="entry name" value="ASKHA_NBD_TsaB"/>
    <property type="match status" value="1"/>
</dbReference>
<reference evidence="5" key="1">
    <citation type="submission" date="2018-06" db="EMBL/GenBank/DDBJ databases">
        <authorList>
            <person name="Zhirakovskaya E."/>
        </authorList>
    </citation>
    <scope>NUCLEOTIDE SEQUENCE</scope>
</reference>
<evidence type="ECO:0000313" key="5">
    <source>
        <dbReference type="EMBL" id="VAX12582.1"/>
    </source>
</evidence>
<dbReference type="PANTHER" id="PTHR11735:SF11">
    <property type="entry name" value="TRNA THREONYLCARBAMOYLADENOSINE BIOSYNTHESIS PROTEIN TSAB"/>
    <property type="match status" value="1"/>
</dbReference>
<feature type="domain" description="Gcp-like" evidence="4">
    <location>
        <begin position="28"/>
        <end position="149"/>
    </location>
</feature>
<dbReference type="GO" id="GO:0002949">
    <property type="term" value="P:tRNA threonylcarbamoyladenosine modification"/>
    <property type="evidence" value="ECO:0007669"/>
    <property type="project" value="InterPro"/>
</dbReference>
<dbReference type="Gene3D" id="3.30.420.40">
    <property type="match status" value="2"/>
</dbReference>
<accession>A0A3B1B902</accession>
<dbReference type="PANTHER" id="PTHR11735">
    <property type="entry name" value="TRNA N6-ADENOSINE THREONYLCARBAMOYLTRANSFERASE"/>
    <property type="match status" value="1"/>
</dbReference>
<organism evidence="5">
    <name type="scientific">hydrothermal vent metagenome</name>
    <dbReference type="NCBI Taxonomy" id="652676"/>
    <lineage>
        <taxon>unclassified sequences</taxon>
        <taxon>metagenomes</taxon>
        <taxon>ecological metagenomes</taxon>
    </lineage>
</organism>
<dbReference type="SUPFAM" id="SSF53067">
    <property type="entry name" value="Actin-like ATPase domain"/>
    <property type="match status" value="2"/>
</dbReference>
<evidence type="ECO:0000256" key="1">
    <source>
        <dbReference type="ARBA" id="ARBA00004496"/>
    </source>
</evidence>
<dbReference type="NCBIfam" id="TIGR03725">
    <property type="entry name" value="T6A_YeaZ"/>
    <property type="match status" value="1"/>
</dbReference>
<dbReference type="Pfam" id="PF00814">
    <property type="entry name" value="TsaD"/>
    <property type="match status" value="1"/>
</dbReference>
<dbReference type="InterPro" id="IPR000905">
    <property type="entry name" value="Gcp-like_dom"/>
</dbReference>
<dbReference type="InterPro" id="IPR022496">
    <property type="entry name" value="T6A_TsaB"/>
</dbReference>
<evidence type="ECO:0000256" key="3">
    <source>
        <dbReference type="ARBA" id="ARBA00022694"/>
    </source>
</evidence>
<evidence type="ECO:0000256" key="2">
    <source>
        <dbReference type="ARBA" id="ARBA00022490"/>
    </source>
</evidence>